<dbReference type="OrthoDB" id="9768885at2"/>
<dbReference type="GO" id="GO:0015293">
    <property type="term" value="F:symporter activity"/>
    <property type="evidence" value="ECO:0007669"/>
    <property type="project" value="UniProtKB-KW"/>
</dbReference>
<feature type="transmembrane region" description="Helical" evidence="8">
    <location>
        <begin position="41"/>
        <end position="66"/>
    </location>
</feature>
<keyword evidence="3" id="KW-1003">Cell membrane</keyword>
<evidence type="ECO:0000313" key="9">
    <source>
        <dbReference type="EMBL" id="SJZ49071.1"/>
    </source>
</evidence>
<feature type="transmembrane region" description="Helical" evidence="8">
    <location>
        <begin position="328"/>
        <end position="354"/>
    </location>
</feature>
<dbReference type="FunFam" id="1.10.3860.10:FF:000001">
    <property type="entry name" value="C4-dicarboxylate transport protein"/>
    <property type="match status" value="1"/>
</dbReference>
<dbReference type="Gene3D" id="1.10.3860.10">
    <property type="entry name" value="Sodium:dicarboxylate symporter"/>
    <property type="match status" value="1"/>
</dbReference>
<accession>A0A1T4L3D0</accession>
<reference evidence="9 10" key="1">
    <citation type="submission" date="2017-02" db="EMBL/GenBank/DDBJ databases">
        <authorList>
            <person name="Peterson S.W."/>
        </authorList>
    </citation>
    <scope>NUCLEOTIDE SEQUENCE [LARGE SCALE GENOMIC DNA]</scope>
    <source>
        <strain evidence="9 10">DSM 15102</strain>
    </source>
</reference>
<dbReference type="InterPro" id="IPR018107">
    <property type="entry name" value="Na-dicarboxylate_symporter_CS"/>
</dbReference>
<dbReference type="PANTHER" id="PTHR42865">
    <property type="entry name" value="PROTON/GLUTAMATE-ASPARTATE SYMPORTER"/>
    <property type="match status" value="1"/>
</dbReference>
<dbReference type="InterPro" id="IPR001991">
    <property type="entry name" value="Na-dicarboxylate_symporter"/>
</dbReference>
<feature type="transmembrane region" description="Helical" evidence="8">
    <location>
        <begin position="78"/>
        <end position="100"/>
    </location>
</feature>
<evidence type="ECO:0000256" key="3">
    <source>
        <dbReference type="ARBA" id="ARBA00022475"/>
    </source>
</evidence>
<dbReference type="PRINTS" id="PR00173">
    <property type="entry name" value="EDTRNSPORT"/>
</dbReference>
<dbReference type="PROSITE" id="PS00713">
    <property type="entry name" value="NA_DICARBOXYL_SYMP_1"/>
    <property type="match status" value="1"/>
</dbReference>
<proteinExistence type="predicted"/>
<feature type="transmembrane region" description="Helical" evidence="8">
    <location>
        <begin position="144"/>
        <end position="161"/>
    </location>
</feature>
<gene>
    <name evidence="9" type="ORF">SAMN02745973_00808</name>
</gene>
<evidence type="ECO:0000256" key="5">
    <source>
        <dbReference type="ARBA" id="ARBA00022847"/>
    </source>
</evidence>
<dbReference type="SUPFAM" id="SSF118215">
    <property type="entry name" value="Proton glutamate symport protein"/>
    <property type="match status" value="1"/>
</dbReference>
<dbReference type="Proteomes" id="UP000196365">
    <property type="component" value="Unassembled WGS sequence"/>
</dbReference>
<keyword evidence="5" id="KW-0769">Symport</keyword>
<dbReference type="PANTHER" id="PTHR42865:SF7">
    <property type="entry name" value="PROTON_GLUTAMATE-ASPARTATE SYMPORTER"/>
    <property type="match status" value="1"/>
</dbReference>
<evidence type="ECO:0000256" key="7">
    <source>
        <dbReference type="ARBA" id="ARBA00023136"/>
    </source>
</evidence>
<dbReference type="RefSeq" id="WP_087678229.1">
    <property type="nucleotide sequence ID" value="NZ_FUWV01000003.1"/>
</dbReference>
<organism evidence="9 10">
    <name type="scientific">Garciella nitratireducens DSM 15102</name>
    <dbReference type="NCBI Taxonomy" id="1121911"/>
    <lineage>
        <taxon>Bacteria</taxon>
        <taxon>Bacillati</taxon>
        <taxon>Bacillota</taxon>
        <taxon>Clostridia</taxon>
        <taxon>Eubacteriales</taxon>
        <taxon>Eubacteriaceae</taxon>
        <taxon>Garciella</taxon>
    </lineage>
</organism>
<dbReference type="GO" id="GO:0005886">
    <property type="term" value="C:plasma membrane"/>
    <property type="evidence" value="ECO:0007669"/>
    <property type="project" value="UniProtKB-SubCell"/>
</dbReference>
<evidence type="ECO:0000313" key="10">
    <source>
        <dbReference type="Proteomes" id="UP000196365"/>
    </source>
</evidence>
<evidence type="ECO:0000256" key="8">
    <source>
        <dbReference type="SAM" id="Phobius"/>
    </source>
</evidence>
<feature type="transmembrane region" description="Helical" evidence="8">
    <location>
        <begin position="209"/>
        <end position="230"/>
    </location>
</feature>
<dbReference type="Pfam" id="PF00375">
    <property type="entry name" value="SDF"/>
    <property type="match status" value="1"/>
</dbReference>
<dbReference type="InterPro" id="IPR036458">
    <property type="entry name" value="Na:dicarbo_symporter_sf"/>
</dbReference>
<dbReference type="EMBL" id="FUWV01000003">
    <property type="protein sequence ID" value="SJZ49071.1"/>
    <property type="molecule type" value="Genomic_DNA"/>
</dbReference>
<evidence type="ECO:0000256" key="2">
    <source>
        <dbReference type="ARBA" id="ARBA00022448"/>
    </source>
</evidence>
<evidence type="ECO:0000256" key="4">
    <source>
        <dbReference type="ARBA" id="ARBA00022692"/>
    </source>
</evidence>
<evidence type="ECO:0000256" key="1">
    <source>
        <dbReference type="ARBA" id="ARBA00004651"/>
    </source>
</evidence>
<feature type="transmembrane region" description="Helical" evidence="8">
    <location>
        <begin position="182"/>
        <end position="203"/>
    </location>
</feature>
<evidence type="ECO:0000256" key="6">
    <source>
        <dbReference type="ARBA" id="ARBA00022989"/>
    </source>
</evidence>
<keyword evidence="6 8" id="KW-1133">Transmembrane helix</keyword>
<keyword evidence="2" id="KW-0813">Transport</keyword>
<keyword evidence="4 8" id="KW-0812">Transmembrane</keyword>
<keyword evidence="7 8" id="KW-0472">Membrane</keyword>
<dbReference type="AlphaFoldDB" id="A0A1T4L3D0"/>
<name>A0A1T4L3D0_9FIRM</name>
<comment type="subcellular location">
    <subcellularLocation>
        <location evidence="1">Cell membrane</location>
        <topology evidence="1">Multi-pass membrane protein</topology>
    </subcellularLocation>
</comment>
<keyword evidence="10" id="KW-1185">Reference proteome</keyword>
<dbReference type="PROSITE" id="PS00714">
    <property type="entry name" value="NA_DICARBOXYL_SYMP_2"/>
    <property type="match status" value="1"/>
</dbReference>
<sequence length="417" mass="43523">MKESKLTTKILIGLILGILAGLLLNSTPNIATTYIKPFGDLFLNLIKMIIVPLVLSSLIVGAASMGDIKKLGRIGGKTLGYYLTTTAVAVFIGLLLGNLFQPGIGIEMNVDTSSIKAAKAPSIAETLVNMVPSNPIQAMAEGNMLQIIVFSLFLGVAITAVGEKGKSLYHFFDSLAEVMYKVTAFVMNFAPIGVFALITPVVASNGPSVLLPLLKVIIAVYLGCILHSLITYSTTVKVFGKMSPKKFFKAVLSPATLAFSTSSSSGTLPISMKTAQNDLGVSEPISSFVLPLGATINMDGTALYQGVCALFVAQIYGLDLSITQQLTIILTATLASIGTAGVPGAGFIMLTMVLQSVGLPLDGSALIAGIDRILDMARTSVNVVGDLSASVVVAATEGELENPEGGKNNKDKKKTQA</sequence>
<dbReference type="GO" id="GO:0006835">
    <property type="term" value="P:dicarboxylic acid transport"/>
    <property type="evidence" value="ECO:0007669"/>
    <property type="project" value="TreeGrafter"/>
</dbReference>
<protein>
    <submittedName>
        <fullName evidence="9">Na+/H+-dicarboxylate symporter</fullName>
    </submittedName>
</protein>